<comment type="caution">
    <text evidence="5">The sequence shown here is derived from an EMBL/GenBank/DDBJ whole genome shotgun (WGS) entry which is preliminary data.</text>
</comment>
<feature type="transmembrane region" description="Helical" evidence="3">
    <location>
        <begin position="1613"/>
        <end position="1633"/>
    </location>
</feature>
<accession>A0A8J8B2L9</accession>
<protein>
    <submittedName>
        <fullName evidence="5">VWA domain-containing protein</fullName>
    </submittedName>
</protein>
<proteinExistence type="predicted"/>
<feature type="coiled-coil region" evidence="1">
    <location>
        <begin position="1362"/>
        <end position="1406"/>
    </location>
</feature>
<keyword evidence="1" id="KW-0175">Coiled coil</keyword>
<name>A0A8J8B2L9_9FIRM</name>
<dbReference type="InterPro" id="IPR049319">
    <property type="entry name" value="GBS104-like_Ig"/>
</dbReference>
<reference evidence="5" key="2">
    <citation type="submission" date="2021-04" db="EMBL/GenBank/DDBJ databases">
        <authorList>
            <person name="Liu J."/>
        </authorList>
    </citation>
    <scope>NUCLEOTIDE SEQUENCE</scope>
    <source>
        <strain evidence="5">BAD-6</strain>
    </source>
</reference>
<keyword evidence="6" id="KW-1185">Reference proteome</keyword>
<evidence type="ECO:0000256" key="3">
    <source>
        <dbReference type="SAM" id="Phobius"/>
    </source>
</evidence>
<sequence>MVAFFNGKKRSRILLVSILILTLIATYSVPMSVFAAAPATGSASQIVSNGSSQSFDSGAVTISKTITGTAIENEFDITLKVVTKSKIETQTTSKVNVAIVMDVSGSMSGERLNNAKKAAKALVAEILRDSENKVGLVSFQQTATRVQELTNEKSQLNGSNDTGAGGGKIGNLSAGGGTNIQDGIRKAQDMLSGASGKKYIVLLSDGEPTYSYKGTATASNNGEIINYSGVTAPNFKITDFNYTSSLRGSGGDYSLYYYIPLWGWEDERYSIGSKTVSDNGVPTISQALMAKGSGIEVYSIGCDVGSNASAQFTLRNVASDANHYQSVSNNNLTTVFQRISQNILIKTQAWYVSDPMGSFIQLKDFVPSNGAVTSGGGIYWDLKSNAVTPVESDIVNGVPTKYTYTLNYKVKLNTDADGFVPETPYETNGTTTLAYTIGNEATELLQLRSANFVVPKVKGQLPSFNVTVKYYTVDNNNVRTYLNDKDYSLGLIQKGTTFVSAADSERNRYYNTGAILAENYYEGVIVNPTNTVSSTNNVIEVNYQAKLKMPYQVNYYNNSVSGTPIGTTTSAMNYVTGTSITTIGELETLYMQNGYRVKSVSLPLIISETASNNIINVVYEPIPKYEYRIEYYLGETRQDNETVTGSAIAGTSISNVTIKTFSHWNHSGTDYGSPGATSLVVTSNPAQNVIKVYYTAENKYLYTIEHIAVDRQGNETLLSAENGTSEYAGTMIGKSTIENKVLSDATIKTLGGYENKRFSHNGSIEFNDTALGESFTITSQQNVVKIYYQDAPIYGYTVNYFDDGVQVATVPAVAAEGYYDGAELGVDIIDVEQNKPAHHHVNAIMVGDTAAGSAFAVTKEGTVINVYYVEDQKFGYTVEYYIGGNIQAGLTYSSGTVYYEGDEITSVDQGNGKPSGYLVDRVNWNGEDGQGPLIISSNSDNVIRVYYEPATGIYYRVEHYFQNDDDSYPAAASEVKGEAGTTGAIVLADDFILDTSAESEYYGYRYVVTEDSVTSAAIDGNGITKLKLYYEQIKAPLTIKHIYDGTEDETKRVEQQVRIGKAVYAGQSRSYGYILDEIRENGSHWGGDSTPTSYEGSMSDDLETGLVVEFIYKKVDSAIVITRHYENKTTGTTGQAIEDMETTTAAINLIEESKRVFGGLTYKLVRATIESTFIENIRVELGDAIEEFTANLENVRALYNAMVDTLTDEEKADAKQTYDEAISPTAIRLADAETAFQAKDAELIQIRDNSVSSEKAAFEAAQAAYNNAVRTLTPEGITITAEEALTITYGGILEKYDDAIKAALDSIDSAKSSSEYAAAVEAIINSDLAVIAAQAEFDSAEAALDLAVAPGPDATPEEQAAYDALVSAVDDAREQLEAAKDAVDTSEATTTDLENAKAELESIEEYKTDFIDAEDSLAEKGSLASAESSYENAKSAAWDVYEESLKDTDEYKEKTEAQEAHNQALKNAQDAYDAAIRELVKEKDGGAQMVADLEAAEAALRDAQEDLQDAIERSQVKNFDPSKLDDIALLSAYLFDEDMDYVVDIYYEYEETNNGGTDDGGGKGGGGGGGTPIIKDDEIPAGPIEILDDETPAAPLEALDTEVPAGPLPKTGGLSSILLYGIGTMLAGGGIALRRKEKKSEK</sequence>
<keyword evidence="3" id="KW-0472">Membrane</keyword>
<keyword evidence="3" id="KW-1133">Transmembrane helix</keyword>
<dbReference type="Proteomes" id="UP000675664">
    <property type="component" value="Unassembled WGS sequence"/>
</dbReference>
<feature type="domain" description="VWFA" evidence="4">
    <location>
        <begin position="96"/>
        <end position="343"/>
    </location>
</feature>
<dbReference type="CDD" id="cd00198">
    <property type="entry name" value="vWFA"/>
    <property type="match status" value="1"/>
</dbReference>
<feature type="region of interest" description="Disordered" evidence="2">
    <location>
        <begin position="1553"/>
        <end position="1577"/>
    </location>
</feature>
<feature type="compositionally biased region" description="Gly residues" evidence="2">
    <location>
        <begin position="1557"/>
        <end position="1571"/>
    </location>
</feature>
<gene>
    <name evidence="5" type="ORF">KCX82_13330</name>
</gene>
<dbReference type="EMBL" id="JAGSND010000009">
    <property type="protein sequence ID" value="MBR0598867.1"/>
    <property type="molecule type" value="Genomic_DNA"/>
</dbReference>
<dbReference type="Pfam" id="PF13519">
    <property type="entry name" value="VWA_2"/>
    <property type="match status" value="1"/>
</dbReference>
<evidence type="ECO:0000256" key="1">
    <source>
        <dbReference type="SAM" id="Coils"/>
    </source>
</evidence>
<evidence type="ECO:0000313" key="6">
    <source>
        <dbReference type="Proteomes" id="UP000675664"/>
    </source>
</evidence>
<dbReference type="Gene3D" id="3.40.50.410">
    <property type="entry name" value="von Willebrand factor, type A domain"/>
    <property type="match status" value="1"/>
</dbReference>
<feature type="compositionally biased region" description="Polar residues" evidence="2">
    <location>
        <begin position="151"/>
        <end position="162"/>
    </location>
</feature>
<feature type="coiled-coil region" evidence="1">
    <location>
        <begin position="1451"/>
        <end position="1513"/>
    </location>
</feature>
<dbReference type="Pfam" id="PF21426">
    <property type="entry name" value="GBS104-like_Ig"/>
    <property type="match status" value="1"/>
</dbReference>
<keyword evidence="3" id="KW-0812">Transmembrane</keyword>
<organism evidence="5 6">
    <name type="scientific">Sinanaerobacter chloroacetimidivorans</name>
    <dbReference type="NCBI Taxonomy" id="2818044"/>
    <lineage>
        <taxon>Bacteria</taxon>
        <taxon>Bacillati</taxon>
        <taxon>Bacillota</taxon>
        <taxon>Clostridia</taxon>
        <taxon>Peptostreptococcales</taxon>
        <taxon>Anaerovoracaceae</taxon>
        <taxon>Sinanaerobacter</taxon>
    </lineage>
</organism>
<dbReference type="NCBIfam" id="TIGR01167">
    <property type="entry name" value="LPXTG_anchor"/>
    <property type="match status" value="1"/>
</dbReference>
<reference evidence="5" key="1">
    <citation type="submission" date="2021-04" db="EMBL/GenBank/DDBJ databases">
        <title>Sinoanaerobacter chloroacetimidivorans sp. nov., an obligate anaerobic bacterium isolated from anaerobic sludge.</title>
        <authorList>
            <person name="Bao Y."/>
        </authorList>
    </citation>
    <scope>NUCLEOTIDE SEQUENCE</scope>
    <source>
        <strain evidence="5">BAD-6</strain>
    </source>
</reference>
<dbReference type="InterPro" id="IPR036465">
    <property type="entry name" value="vWFA_dom_sf"/>
</dbReference>
<feature type="region of interest" description="Disordered" evidence="2">
    <location>
        <begin position="151"/>
        <end position="170"/>
    </location>
</feature>
<evidence type="ECO:0000256" key="2">
    <source>
        <dbReference type="SAM" id="MobiDB-lite"/>
    </source>
</evidence>
<dbReference type="PROSITE" id="PS50234">
    <property type="entry name" value="VWFA"/>
    <property type="match status" value="1"/>
</dbReference>
<dbReference type="SMART" id="SM00327">
    <property type="entry name" value="VWA"/>
    <property type="match status" value="1"/>
</dbReference>
<dbReference type="SUPFAM" id="SSF53300">
    <property type="entry name" value="vWA-like"/>
    <property type="match status" value="1"/>
</dbReference>
<dbReference type="InterPro" id="IPR002035">
    <property type="entry name" value="VWF_A"/>
</dbReference>
<dbReference type="RefSeq" id="WP_227018996.1">
    <property type="nucleotide sequence ID" value="NZ_JAGSND010000009.1"/>
</dbReference>
<evidence type="ECO:0000313" key="5">
    <source>
        <dbReference type="EMBL" id="MBR0598867.1"/>
    </source>
</evidence>
<evidence type="ECO:0000259" key="4">
    <source>
        <dbReference type="PROSITE" id="PS50234"/>
    </source>
</evidence>